<dbReference type="GO" id="GO:0046872">
    <property type="term" value="F:metal ion binding"/>
    <property type="evidence" value="ECO:0007669"/>
    <property type="project" value="UniProtKB-KW"/>
</dbReference>
<sequence length="253" mass="28955">LPLDRFKQYISPIFFTTALWNAMKNMTQAMRTHHHPNLERPFFRENDVINILSYIKTAGVIKEEYTRVYITPGNPNSGQALLLKKGCMQCHTSTGQKEHGKIELRASDLRGSLTQIAGAIWNHGQKMWAMVTKLGFPIPDLTVEEMSDIVAYLYFLQHVDEPGDPRRGKQLFQEHEKGCGKCHPIRGVGGDKEIAPDLATEKDLDTSIDIIRAMWNHGTEMEEKMEEKGVTWPKMEKGEIIDLMEFIRSQRAE</sequence>
<gene>
    <name evidence="5" type="ORF">LCGC14_1973520</name>
</gene>
<keyword evidence="1" id="KW-0349">Heme</keyword>
<evidence type="ECO:0000256" key="1">
    <source>
        <dbReference type="ARBA" id="ARBA00022617"/>
    </source>
</evidence>
<proteinExistence type="predicted"/>
<keyword evidence="3" id="KW-0408">Iron</keyword>
<evidence type="ECO:0000256" key="3">
    <source>
        <dbReference type="ARBA" id="ARBA00023004"/>
    </source>
</evidence>
<accession>A0A0F9FBF7</accession>
<dbReference type="EMBL" id="LAZR01021949">
    <property type="protein sequence ID" value="KKL83558.1"/>
    <property type="molecule type" value="Genomic_DNA"/>
</dbReference>
<feature type="domain" description="Cytochrome c" evidence="4">
    <location>
        <begin position="73"/>
        <end position="157"/>
    </location>
</feature>
<dbReference type="Gene3D" id="1.10.760.10">
    <property type="entry name" value="Cytochrome c-like domain"/>
    <property type="match status" value="2"/>
</dbReference>
<reference evidence="5" key="1">
    <citation type="journal article" date="2015" name="Nature">
        <title>Complex archaea that bridge the gap between prokaryotes and eukaryotes.</title>
        <authorList>
            <person name="Spang A."/>
            <person name="Saw J.H."/>
            <person name="Jorgensen S.L."/>
            <person name="Zaremba-Niedzwiedzka K."/>
            <person name="Martijn J."/>
            <person name="Lind A.E."/>
            <person name="van Eijk R."/>
            <person name="Schleper C."/>
            <person name="Guy L."/>
            <person name="Ettema T.J."/>
        </authorList>
    </citation>
    <scope>NUCLEOTIDE SEQUENCE</scope>
</reference>
<dbReference type="GO" id="GO:0009055">
    <property type="term" value="F:electron transfer activity"/>
    <property type="evidence" value="ECO:0007669"/>
    <property type="project" value="InterPro"/>
</dbReference>
<dbReference type="InterPro" id="IPR036909">
    <property type="entry name" value="Cyt_c-like_dom_sf"/>
</dbReference>
<dbReference type="GO" id="GO:0020037">
    <property type="term" value="F:heme binding"/>
    <property type="evidence" value="ECO:0007669"/>
    <property type="project" value="InterPro"/>
</dbReference>
<dbReference type="InterPro" id="IPR009056">
    <property type="entry name" value="Cyt_c-like_dom"/>
</dbReference>
<dbReference type="Pfam" id="PF00034">
    <property type="entry name" value="Cytochrom_C"/>
    <property type="match status" value="2"/>
</dbReference>
<dbReference type="PROSITE" id="PS51007">
    <property type="entry name" value="CYTC"/>
    <property type="match status" value="2"/>
</dbReference>
<protein>
    <recommendedName>
        <fullName evidence="4">Cytochrome c domain-containing protein</fullName>
    </recommendedName>
</protein>
<comment type="caution">
    <text evidence="5">The sequence shown here is derived from an EMBL/GenBank/DDBJ whole genome shotgun (WGS) entry which is preliminary data.</text>
</comment>
<keyword evidence="2" id="KW-0479">Metal-binding</keyword>
<evidence type="ECO:0000313" key="5">
    <source>
        <dbReference type="EMBL" id="KKL83558.1"/>
    </source>
</evidence>
<dbReference type="AlphaFoldDB" id="A0A0F9FBF7"/>
<evidence type="ECO:0000256" key="2">
    <source>
        <dbReference type="ARBA" id="ARBA00022723"/>
    </source>
</evidence>
<organism evidence="5">
    <name type="scientific">marine sediment metagenome</name>
    <dbReference type="NCBI Taxonomy" id="412755"/>
    <lineage>
        <taxon>unclassified sequences</taxon>
        <taxon>metagenomes</taxon>
        <taxon>ecological metagenomes</taxon>
    </lineage>
</organism>
<feature type="non-terminal residue" evidence="5">
    <location>
        <position position="1"/>
    </location>
</feature>
<name>A0A0F9FBF7_9ZZZZ</name>
<evidence type="ECO:0000259" key="4">
    <source>
        <dbReference type="PROSITE" id="PS51007"/>
    </source>
</evidence>
<dbReference type="SUPFAM" id="SSF46626">
    <property type="entry name" value="Cytochrome c"/>
    <property type="match status" value="2"/>
</dbReference>
<feature type="domain" description="Cytochrome c" evidence="4">
    <location>
        <begin position="163"/>
        <end position="251"/>
    </location>
</feature>